<keyword evidence="3" id="KW-0812">Transmembrane</keyword>
<evidence type="ECO:0000313" key="5">
    <source>
        <dbReference type="Proteomes" id="UP000259273"/>
    </source>
</evidence>
<sequence>MNLTIILGVTMFTAIVLALVAIILSARSRLVSSGEVAIEINGEKTIHVPAG</sequence>
<dbReference type="AlphaFoldDB" id="A0A3C1KNR8"/>
<evidence type="ECO:0000256" key="3">
    <source>
        <dbReference type="SAM" id="Phobius"/>
    </source>
</evidence>
<evidence type="ECO:0000256" key="2">
    <source>
        <dbReference type="ARBA" id="ARBA00022827"/>
    </source>
</evidence>
<gene>
    <name evidence="4" type="ORF">DCP75_10505</name>
</gene>
<dbReference type="Proteomes" id="UP000259273">
    <property type="component" value="Unassembled WGS sequence"/>
</dbReference>
<reference evidence="4 5" key="1">
    <citation type="journal article" date="2018" name="Nat. Biotechnol.">
        <title>A standardized bacterial taxonomy based on genome phylogeny substantially revises the tree of life.</title>
        <authorList>
            <person name="Parks D.H."/>
            <person name="Chuvochina M."/>
            <person name="Waite D.W."/>
            <person name="Rinke C."/>
            <person name="Skarshewski A."/>
            <person name="Chaumeil P.A."/>
            <person name="Hugenholtz P."/>
        </authorList>
    </citation>
    <scope>NUCLEOTIDE SEQUENCE [LARGE SCALE GENOMIC DNA]</scope>
    <source>
        <strain evidence="4">UBA9158</strain>
    </source>
</reference>
<keyword evidence="3" id="KW-1133">Transmembrane helix</keyword>
<keyword evidence="1" id="KW-0285">Flavoprotein</keyword>
<evidence type="ECO:0000256" key="1">
    <source>
        <dbReference type="ARBA" id="ARBA00022630"/>
    </source>
</evidence>
<accession>A0A3C1KNR8</accession>
<dbReference type="EMBL" id="DMND01000141">
    <property type="protein sequence ID" value="HAN28128.1"/>
    <property type="molecule type" value="Genomic_DNA"/>
</dbReference>
<evidence type="ECO:0000313" key="4">
    <source>
        <dbReference type="EMBL" id="HAN28128.1"/>
    </source>
</evidence>
<keyword evidence="2" id="KW-0274">FAD</keyword>
<dbReference type="PANTHER" id="PTHR43644">
    <property type="entry name" value="NA(+)-TRANSLOCATING NADH-QUINONE REDUCTASE SUBUNIT"/>
    <property type="match status" value="1"/>
</dbReference>
<keyword evidence="3" id="KW-0472">Membrane</keyword>
<feature type="non-terminal residue" evidence="4">
    <location>
        <position position="51"/>
    </location>
</feature>
<keyword evidence="4" id="KW-0830">Ubiquinone</keyword>
<feature type="transmembrane region" description="Helical" evidence="3">
    <location>
        <begin position="6"/>
        <end position="24"/>
    </location>
</feature>
<organism evidence="4 5">
    <name type="scientific">Haliea salexigens</name>
    <dbReference type="NCBI Taxonomy" id="287487"/>
    <lineage>
        <taxon>Bacteria</taxon>
        <taxon>Pseudomonadati</taxon>
        <taxon>Pseudomonadota</taxon>
        <taxon>Gammaproteobacteria</taxon>
        <taxon>Cellvibrionales</taxon>
        <taxon>Halieaceae</taxon>
        <taxon>Haliea</taxon>
    </lineage>
</organism>
<comment type="caution">
    <text evidence="4">The sequence shown here is derived from an EMBL/GenBank/DDBJ whole genome shotgun (WGS) entry which is preliminary data.</text>
</comment>
<protein>
    <submittedName>
        <fullName evidence="4">NADH:ubiquinone reductase (Na(+)-transporting) subunit F</fullName>
    </submittedName>
</protein>
<name>A0A3C1KNR8_9GAMM</name>
<proteinExistence type="predicted"/>
<dbReference type="PANTHER" id="PTHR43644:SF1">
    <property type="entry name" value="NAD(P)H-FLAVIN REDUCTASE"/>
    <property type="match status" value="1"/>
</dbReference>